<reference evidence="1 2" key="1">
    <citation type="journal article" date="2021" name="BMC Genomics">
        <title>Datura genome reveals duplications of psychoactive alkaloid biosynthetic genes and high mutation rate following tissue culture.</title>
        <authorList>
            <person name="Rajewski A."/>
            <person name="Carter-House D."/>
            <person name="Stajich J."/>
            <person name="Litt A."/>
        </authorList>
    </citation>
    <scope>NUCLEOTIDE SEQUENCE [LARGE SCALE GENOMIC DNA]</scope>
    <source>
        <strain evidence="1">AR-01</strain>
    </source>
</reference>
<comment type="caution">
    <text evidence="1">The sequence shown here is derived from an EMBL/GenBank/DDBJ whole genome shotgun (WGS) entry which is preliminary data.</text>
</comment>
<evidence type="ECO:0000313" key="2">
    <source>
        <dbReference type="Proteomes" id="UP000823775"/>
    </source>
</evidence>
<protein>
    <submittedName>
        <fullName evidence="1">Uncharacterized protein</fullName>
    </submittedName>
</protein>
<sequence>RGVEVHYSAKAINKAYFNDDNADATEYLANLENPNDHYTWVASLIAAVDELVVDTPTSSFATPVAPQPDQFIFIARMDLEHRVSELKGIGAREALAALKADMRKVMTDVQQLQPDLSIFD</sequence>
<name>A0ABS8WTH6_DATST</name>
<gene>
    <name evidence="1" type="ORF">HAX54_005476</name>
</gene>
<keyword evidence="2" id="KW-1185">Reference proteome</keyword>
<evidence type="ECO:0000313" key="1">
    <source>
        <dbReference type="EMBL" id="MCE3216214.1"/>
    </source>
</evidence>
<organism evidence="1 2">
    <name type="scientific">Datura stramonium</name>
    <name type="common">Jimsonweed</name>
    <name type="synonym">Common thornapple</name>
    <dbReference type="NCBI Taxonomy" id="4076"/>
    <lineage>
        <taxon>Eukaryota</taxon>
        <taxon>Viridiplantae</taxon>
        <taxon>Streptophyta</taxon>
        <taxon>Embryophyta</taxon>
        <taxon>Tracheophyta</taxon>
        <taxon>Spermatophyta</taxon>
        <taxon>Magnoliopsida</taxon>
        <taxon>eudicotyledons</taxon>
        <taxon>Gunneridae</taxon>
        <taxon>Pentapetalae</taxon>
        <taxon>asterids</taxon>
        <taxon>lamiids</taxon>
        <taxon>Solanales</taxon>
        <taxon>Solanaceae</taxon>
        <taxon>Solanoideae</taxon>
        <taxon>Datureae</taxon>
        <taxon>Datura</taxon>
    </lineage>
</organism>
<dbReference type="EMBL" id="JACEIK010012739">
    <property type="protein sequence ID" value="MCE3216214.1"/>
    <property type="molecule type" value="Genomic_DNA"/>
</dbReference>
<feature type="non-terminal residue" evidence="1">
    <location>
        <position position="120"/>
    </location>
</feature>
<accession>A0ABS8WTH6</accession>
<proteinExistence type="predicted"/>
<dbReference type="Proteomes" id="UP000823775">
    <property type="component" value="Unassembled WGS sequence"/>
</dbReference>
<feature type="non-terminal residue" evidence="1">
    <location>
        <position position="1"/>
    </location>
</feature>